<comment type="caution">
    <text evidence="1">The sequence shown here is derived from an EMBL/GenBank/DDBJ whole genome shotgun (WGS) entry which is preliminary data.</text>
</comment>
<name>A0A9N9N7D5_9GLOM</name>
<dbReference type="InterPro" id="IPR029327">
    <property type="entry name" value="HAUS4"/>
</dbReference>
<dbReference type="AlphaFoldDB" id="A0A9N9N7D5"/>
<dbReference type="GO" id="GO:0051011">
    <property type="term" value="F:microtubule minus-end binding"/>
    <property type="evidence" value="ECO:0007669"/>
    <property type="project" value="TreeGrafter"/>
</dbReference>
<dbReference type="EMBL" id="CAJVPV010018558">
    <property type="protein sequence ID" value="CAG8707620.1"/>
    <property type="molecule type" value="Genomic_DNA"/>
</dbReference>
<dbReference type="GO" id="GO:0070652">
    <property type="term" value="C:HAUS complex"/>
    <property type="evidence" value="ECO:0007669"/>
    <property type="project" value="InterPro"/>
</dbReference>
<accession>A0A9N9N7D5</accession>
<sequence length="320" mass="37621">MSLRVSQFLLSANPNFAELYEELTTQYLAPDGTTKELSRELNQETYLEDKAFYFETLVLYNAVQQLSLQKELSKDKTVDTQRKVLEAIKNVLSFAETKQYIGFRAKDPSLKNNKHTLFGLTEENLKQPVENELQELKISKEYILTSIENKLKEQCEDITKFYYAGEELNPKLIFTKAVHLNKKVNQCVNDLWHSKIDIIANKSQLGEQIVNYMNVMKEILSNLWNILEEFKLHHEFEKNRVFGDYFSSIIKSIVLKFRVLRFNALLSIYNKDTVERLKIIRDDLLKEETKMRQELNALESELSKYQICDELDSIVQIYTK</sequence>
<keyword evidence="2" id="KW-1185">Reference proteome</keyword>
<dbReference type="Proteomes" id="UP000789342">
    <property type="component" value="Unassembled WGS sequence"/>
</dbReference>
<feature type="non-terminal residue" evidence="1">
    <location>
        <position position="320"/>
    </location>
</feature>
<protein>
    <submittedName>
        <fullName evidence="1">15864_t:CDS:1</fullName>
    </submittedName>
</protein>
<dbReference type="PANTHER" id="PTHR16219:SF1">
    <property type="entry name" value="HAUS AUGMIN-LIKE COMPLEX SUBUNIT 4"/>
    <property type="match status" value="1"/>
</dbReference>
<organism evidence="1 2">
    <name type="scientific">Acaulospora morrowiae</name>
    <dbReference type="NCBI Taxonomy" id="94023"/>
    <lineage>
        <taxon>Eukaryota</taxon>
        <taxon>Fungi</taxon>
        <taxon>Fungi incertae sedis</taxon>
        <taxon>Mucoromycota</taxon>
        <taxon>Glomeromycotina</taxon>
        <taxon>Glomeromycetes</taxon>
        <taxon>Diversisporales</taxon>
        <taxon>Acaulosporaceae</taxon>
        <taxon>Acaulospora</taxon>
    </lineage>
</organism>
<evidence type="ECO:0000313" key="2">
    <source>
        <dbReference type="Proteomes" id="UP000789342"/>
    </source>
</evidence>
<gene>
    <name evidence="1" type="ORF">AMORRO_LOCUS12512</name>
</gene>
<reference evidence="1" key="1">
    <citation type="submission" date="2021-06" db="EMBL/GenBank/DDBJ databases">
        <authorList>
            <person name="Kallberg Y."/>
            <person name="Tangrot J."/>
            <person name="Rosling A."/>
        </authorList>
    </citation>
    <scope>NUCLEOTIDE SEQUENCE</scope>
    <source>
        <strain evidence="1">CL551</strain>
    </source>
</reference>
<dbReference type="Pfam" id="PF14735">
    <property type="entry name" value="HAUS4"/>
    <property type="match status" value="1"/>
</dbReference>
<dbReference type="OrthoDB" id="66964at2759"/>
<dbReference type="PANTHER" id="PTHR16219">
    <property type="entry name" value="AUGMIN SUBUNIT 4 FAMILY MEMBER"/>
    <property type="match status" value="1"/>
</dbReference>
<dbReference type="GO" id="GO:0051225">
    <property type="term" value="P:spindle assembly"/>
    <property type="evidence" value="ECO:0007669"/>
    <property type="project" value="InterPro"/>
</dbReference>
<evidence type="ECO:0000313" key="1">
    <source>
        <dbReference type="EMBL" id="CAG8707620.1"/>
    </source>
</evidence>
<proteinExistence type="predicted"/>